<dbReference type="Gene3D" id="2.30.42.10">
    <property type="match status" value="2"/>
</dbReference>
<dbReference type="InterPro" id="IPR001478">
    <property type="entry name" value="PDZ"/>
</dbReference>
<dbReference type="AlphaFoldDB" id="A0A4Y8WNT6"/>
<dbReference type="EMBL" id="SPNC01000106">
    <property type="protein sequence ID" value="TFH94577.1"/>
    <property type="molecule type" value="Genomic_DNA"/>
</dbReference>
<dbReference type="InterPro" id="IPR041489">
    <property type="entry name" value="PDZ_6"/>
</dbReference>
<keyword evidence="3" id="KW-1185">Reference proteome</keyword>
<dbReference type="Pfam" id="PF17820">
    <property type="entry name" value="PDZ_6"/>
    <property type="match status" value="2"/>
</dbReference>
<feature type="domain" description="PDZ" evidence="1">
    <location>
        <begin position="15"/>
        <end position="109"/>
    </location>
</feature>
<gene>
    <name evidence="2" type="ORF">E4P47_06915</name>
</gene>
<dbReference type="PANTHER" id="PTHR32060:SF30">
    <property type="entry name" value="CARBOXY-TERMINAL PROCESSING PROTEASE CTPA"/>
    <property type="match status" value="1"/>
</dbReference>
<reference evidence="2 3" key="1">
    <citation type="submission" date="2019-03" db="EMBL/GenBank/DDBJ databases">
        <title>Porphyromonas levii Isolated from the Uterus of Dairy Cows.</title>
        <authorList>
            <person name="Francis A.M."/>
        </authorList>
    </citation>
    <scope>NUCLEOTIDE SEQUENCE [LARGE SCALE GENOMIC DNA]</scope>
    <source>
        <strain evidence="2 3">AF5678</strain>
    </source>
</reference>
<sequence length="472" mass="53771">MNRLRKILLTAMLGLIGLSASAQKMGVATTRCEVGFLYQISYQPNWGDSRAVVAEVFPGSPADEAGLRMGDIIETVNGFSTLEISEEEMTAMLLNPNEGSVELTISNFAYQSKPVTLKKRCIPIDALSEAVLARSFNMYSLEDVTDRRFTMPFSYNTPAEVDFIKYKSFSFTNANRLTPEERTVQTELKRKGLVYKEKGGDLLVSIHSKLEANPSYREGAESDVEMGLKNYRINLAKFEVEQFPFLSINAPSFTGMHHLTIEVDIFDAANNTKIWSGTAKEKLNGSYSSERYMQYFAPLLMSNFPFVRYLNNPSFVMHKNTHRAIGIYLDANDLQRVLWVDKNSPAEKAGIQAGDRIVSINGLPLEKSVKAVTDHYFNFIEKSFDLRDETTRFPSNDGFQNNRYWRMDKYQEVSDMIQNPSYKSAFSYLFSHRSYVHNPIIQDIILEVKRGDSVEPIMVKPKMIAHDYVELY</sequence>
<dbReference type="SMART" id="SM00228">
    <property type="entry name" value="PDZ"/>
    <property type="match status" value="2"/>
</dbReference>
<evidence type="ECO:0000313" key="2">
    <source>
        <dbReference type="EMBL" id="TFH94577.1"/>
    </source>
</evidence>
<dbReference type="Pfam" id="PF13590">
    <property type="entry name" value="DUF4136"/>
    <property type="match status" value="1"/>
</dbReference>
<dbReference type="GO" id="GO:0004175">
    <property type="term" value="F:endopeptidase activity"/>
    <property type="evidence" value="ECO:0007669"/>
    <property type="project" value="TreeGrafter"/>
</dbReference>
<organism evidence="2 3">
    <name type="scientific">Porphyromonas levii</name>
    <dbReference type="NCBI Taxonomy" id="28114"/>
    <lineage>
        <taxon>Bacteria</taxon>
        <taxon>Pseudomonadati</taxon>
        <taxon>Bacteroidota</taxon>
        <taxon>Bacteroidia</taxon>
        <taxon>Bacteroidales</taxon>
        <taxon>Porphyromonadaceae</taxon>
        <taxon>Porphyromonas</taxon>
    </lineage>
</organism>
<dbReference type="GO" id="GO:0030288">
    <property type="term" value="C:outer membrane-bounded periplasmic space"/>
    <property type="evidence" value="ECO:0007669"/>
    <property type="project" value="TreeGrafter"/>
</dbReference>
<feature type="domain" description="PDZ" evidence="1">
    <location>
        <begin position="314"/>
        <end position="366"/>
    </location>
</feature>
<dbReference type="Proteomes" id="UP000297225">
    <property type="component" value="Unassembled WGS sequence"/>
</dbReference>
<dbReference type="STRING" id="1122973.GCA_000379925_00726"/>
<dbReference type="PANTHER" id="PTHR32060">
    <property type="entry name" value="TAIL-SPECIFIC PROTEASE"/>
    <property type="match status" value="1"/>
</dbReference>
<protein>
    <submittedName>
        <fullName evidence="2">PDZ domain-containing protein</fullName>
    </submittedName>
</protein>
<dbReference type="OrthoDB" id="993996at2"/>
<dbReference type="PROSITE" id="PS50106">
    <property type="entry name" value="PDZ"/>
    <property type="match status" value="2"/>
</dbReference>
<evidence type="ECO:0000313" key="3">
    <source>
        <dbReference type="Proteomes" id="UP000297225"/>
    </source>
</evidence>
<name>A0A4Y8WNT6_9PORP</name>
<dbReference type="InterPro" id="IPR036034">
    <property type="entry name" value="PDZ_sf"/>
</dbReference>
<comment type="caution">
    <text evidence="2">The sequence shown here is derived from an EMBL/GenBank/DDBJ whole genome shotgun (WGS) entry which is preliminary data.</text>
</comment>
<accession>A0A4Y8WNT6</accession>
<dbReference type="InterPro" id="IPR025411">
    <property type="entry name" value="DUF4136"/>
</dbReference>
<dbReference type="SUPFAM" id="SSF50156">
    <property type="entry name" value="PDZ domain-like"/>
    <property type="match status" value="2"/>
</dbReference>
<proteinExistence type="predicted"/>
<dbReference type="GO" id="GO:0007165">
    <property type="term" value="P:signal transduction"/>
    <property type="evidence" value="ECO:0007669"/>
    <property type="project" value="TreeGrafter"/>
</dbReference>
<evidence type="ECO:0000259" key="1">
    <source>
        <dbReference type="PROSITE" id="PS50106"/>
    </source>
</evidence>
<dbReference type="Gene3D" id="3.30.160.670">
    <property type="match status" value="1"/>
</dbReference>
<dbReference type="RefSeq" id="WP_018357982.1">
    <property type="nucleotide sequence ID" value="NZ_CP197400.1"/>
</dbReference>